<dbReference type="CDD" id="cd17304">
    <property type="entry name" value="PIPKc_PIP5KL1"/>
    <property type="match status" value="1"/>
</dbReference>
<dbReference type="InterPro" id="IPR023610">
    <property type="entry name" value="PInositol-4/5-P-5/4-kinase"/>
</dbReference>
<feature type="non-terminal residue" evidence="3">
    <location>
        <position position="418"/>
    </location>
</feature>
<dbReference type="SMART" id="SM00330">
    <property type="entry name" value="PIPKc"/>
    <property type="match status" value="1"/>
</dbReference>
<comment type="caution">
    <text evidence="3">The sequence shown here is derived from an EMBL/GenBank/DDBJ whole genome shotgun (WGS) entry which is preliminary data.</text>
</comment>
<dbReference type="EMBL" id="JAFHDT010000017">
    <property type="protein sequence ID" value="KAI7798344.1"/>
    <property type="molecule type" value="Genomic_DNA"/>
</dbReference>
<proteinExistence type="predicted"/>
<dbReference type="GO" id="GO:0005886">
    <property type="term" value="C:plasma membrane"/>
    <property type="evidence" value="ECO:0007669"/>
    <property type="project" value="TreeGrafter"/>
</dbReference>
<dbReference type="Gene3D" id="3.30.800.10">
    <property type="entry name" value="Phosphatidylinositol Phosphate Kinase II Beta"/>
    <property type="match status" value="1"/>
</dbReference>
<dbReference type="PANTHER" id="PTHR23086:SF46">
    <property type="entry name" value="PHOSPHATIDYLINOSITOL 4-PHOSPHATE 5-KINASE-LIKE PROTEIN 1"/>
    <property type="match status" value="1"/>
</dbReference>
<keyword evidence="1" id="KW-0547">Nucleotide-binding</keyword>
<dbReference type="InterPro" id="IPR027484">
    <property type="entry name" value="PInositol-4-P-5-kinase_N"/>
</dbReference>
<keyword evidence="4" id="KW-1185">Reference proteome</keyword>
<sequence>SQRSRSSSRRRQWAWLMSRWTLLGVFEIDEEHEFYELTRMMKSGLSTAVQNTPDDPASNELSSDDFIKEETDMHEDFLMQTFAGPAFANLRRSVNIREEEYETSLASPEPYLQFISNSKSKADFFITHDRRFFLKTQNKREINFLVSNLRIYLEHLHKYPHSLLVKILGVHRLISGKTKKYFIVMQSVFYPDVRVMARYDIKGCEVGRWTDPTPKKEEAIVILKDMNFEGQHITLGEQSSWLVRQVEIDAAFLRSMNVLDYSLLLAHQPLHKDEVDQKHHLANLVCRTAISLDQNLPTHARSFSSCSEERDSHTLVSQRETAEEVQLHHQHEVHSQDPQQVQTQNRRLLPDFRNPLHVIDGPHSRYFVGIIDIFTEYGFKKKLENLWKRIKYPRHTFSTVSPSAYSLRLVQWVEKHTK</sequence>
<dbReference type="GO" id="GO:0016308">
    <property type="term" value="F:1-phosphatidylinositol-4-phosphate 5-kinase activity"/>
    <property type="evidence" value="ECO:0007669"/>
    <property type="project" value="TreeGrafter"/>
</dbReference>
<dbReference type="Gene3D" id="3.30.810.10">
    <property type="entry name" value="2-Layer Sandwich"/>
    <property type="match status" value="1"/>
</dbReference>
<dbReference type="PROSITE" id="PS51455">
    <property type="entry name" value="PIPK"/>
    <property type="match status" value="1"/>
</dbReference>
<evidence type="ECO:0000313" key="4">
    <source>
        <dbReference type="Proteomes" id="UP001059041"/>
    </source>
</evidence>
<dbReference type="SUPFAM" id="SSF56104">
    <property type="entry name" value="SAICAR synthase-like"/>
    <property type="match status" value="1"/>
</dbReference>
<organism evidence="3 4">
    <name type="scientific">Triplophysa rosa</name>
    <name type="common">Cave loach</name>
    <dbReference type="NCBI Taxonomy" id="992332"/>
    <lineage>
        <taxon>Eukaryota</taxon>
        <taxon>Metazoa</taxon>
        <taxon>Chordata</taxon>
        <taxon>Craniata</taxon>
        <taxon>Vertebrata</taxon>
        <taxon>Euteleostomi</taxon>
        <taxon>Actinopterygii</taxon>
        <taxon>Neopterygii</taxon>
        <taxon>Teleostei</taxon>
        <taxon>Ostariophysi</taxon>
        <taxon>Cypriniformes</taxon>
        <taxon>Nemacheilidae</taxon>
        <taxon>Triplophysa</taxon>
    </lineage>
</organism>
<dbReference type="Pfam" id="PF01504">
    <property type="entry name" value="PIP5K"/>
    <property type="match status" value="1"/>
</dbReference>
<dbReference type="Proteomes" id="UP001059041">
    <property type="component" value="Linkage Group LG17"/>
</dbReference>
<evidence type="ECO:0000313" key="3">
    <source>
        <dbReference type="EMBL" id="KAI7798344.1"/>
    </source>
</evidence>
<gene>
    <name evidence="3" type="ORF">IRJ41_025353</name>
</gene>
<evidence type="ECO:0000259" key="2">
    <source>
        <dbReference type="PROSITE" id="PS51455"/>
    </source>
</evidence>
<dbReference type="InterPro" id="IPR027483">
    <property type="entry name" value="PInositol-4-P-4/5-kinase_C_sf"/>
</dbReference>
<protein>
    <submittedName>
        <fullName evidence="3">Phosphatidylinositol 4-phosphate 5-kinase-like protein 1-like</fullName>
    </submittedName>
</protein>
<dbReference type="PANTHER" id="PTHR23086">
    <property type="entry name" value="PHOSPHATIDYLINOSITOL-4-PHOSPHATE 5-KINASE"/>
    <property type="match status" value="1"/>
</dbReference>
<name>A0A9W7TK42_TRIRA</name>
<reference evidence="3" key="1">
    <citation type="submission" date="2021-02" db="EMBL/GenBank/DDBJ databases">
        <title>Comparative genomics reveals that relaxation of natural selection precedes convergent phenotypic evolution of cavefish.</title>
        <authorList>
            <person name="Peng Z."/>
        </authorList>
    </citation>
    <scope>NUCLEOTIDE SEQUENCE</scope>
    <source>
        <tissue evidence="3">Muscle</tissue>
    </source>
</reference>
<feature type="domain" description="PIPK" evidence="2">
    <location>
        <begin position="18"/>
        <end position="417"/>
    </location>
</feature>
<keyword evidence="1" id="KW-0067">ATP-binding</keyword>
<dbReference type="GO" id="GO:0005524">
    <property type="term" value="F:ATP binding"/>
    <property type="evidence" value="ECO:0007669"/>
    <property type="project" value="UniProtKB-UniRule"/>
</dbReference>
<evidence type="ECO:0000256" key="1">
    <source>
        <dbReference type="PROSITE-ProRule" id="PRU00781"/>
    </source>
</evidence>
<accession>A0A9W7TK42</accession>
<dbReference type="InterPro" id="IPR002498">
    <property type="entry name" value="PInositol-4-P-4/5-kinase_core"/>
</dbReference>
<dbReference type="AlphaFoldDB" id="A0A9W7TK42"/>
<keyword evidence="1" id="KW-0418">Kinase</keyword>
<dbReference type="GO" id="GO:0046854">
    <property type="term" value="P:phosphatidylinositol phosphate biosynthetic process"/>
    <property type="evidence" value="ECO:0007669"/>
    <property type="project" value="TreeGrafter"/>
</dbReference>
<keyword evidence="1" id="KW-0808">Transferase</keyword>